<protein>
    <submittedName>
        <fullName evidence="1">Uncharacterized protein</fullName>
    </submittedName>
</protein>
<comment type="caution">
    <text evidence="1">The sequence shown here is derived from an EMBL/GenBank/DDBJ whole genome shotgun (WGS) entry which is preliminary data.</text>
</comment>
<dbReference type="EMBL" id="JACEIK010003382">
    <property type="protein sequence ID" value="MCD9641512.1"/>
    <property type="molecule type" value="Genomic_DNA"/>
</dbReference>
<evidence type="ECO:0000313" key="1">
    <source>
        <dbReference type="EMBL" id="MCD9641512.1"/>
    </source>
</evidence>
<proteinExistence type="predicted"/>
<organism evidence="1 2">
    <name type="scientific">Datura stramonium</name>
    <name type="common">Jimsonweed</name>
    <name type="synonym">Common thornapple</name>
    <dbReference type="NCBI Taxonomy" id="4076"/>
    <lineage>
        <taxon>Eukaryota</taxon>
        <taxon>Viridiplantae</taxon>
        <taxon>Streptophyta</taxon>
        <taxon>Embryophyta</taxon>
        <taxon>Tracheophyta</taxon>
        <taxon>Spermatophyta</taxon>
        <taxon>Magnoliopsida</taxon>
        <taxon>eudicotyledons</taxon>
        <taxon>Gunneridae</taxon>
        <taxon>Pentapetalae</taxon>
        <taxon>asterids</taxon>
        <taxon>lamiids</taxon>
        <taxon>Solanales</taxon>
        <taxon>Solanaceae</taxon>
        <taxon>Solanoideae</taxon>
        <taxon>Datureae</taxon>
        <taxon>Datura</taxon>
    </lineage>
</organism>
<accession>A0ABS8V505</accession>
<reference evidence="1 2" key="1">
    <citation type="journal article" date="2021" name="BMC Genomics">
        <title>Datura genome reveals duplications of psychoactive alkaloid biosynthetic genes and high mutation rate following tissue culture.</title>
        <authorList>
            <person name="Rajewski A."/>
            <person name="Carter-House D."/>
            <person name="Stajich J."/>
            <person name="Litt A."/>
        </authorList>
    </citation>
    <scope>NUCLEOTIDE SEQUENCE [LARGE SCALE GENOMIC DNA]</scope>
    <source>
        <strain evidence="1">AR-01</strain>
    </source>
</reference>
<name>A0ABS8V505_DATST</name>
<gene>
    <name evidence="1" type="ORF">HAX54_027725</name>
</gene>
<sequence>MLLILSVRLLGPRDPGNVLGQPEPSSQSVQVTKHTFLGGQACKSSNTHLLGAKGFPFPNQAIKHTFLGAQGSSPHSQLGICT</sequence>
<dbReference type="Proteomes" id="UP000823775">
    <property type="component" value="Unassembled WGS sequence"/>
</dbReference>
<keyword evidence="2" id="KW-1185">Reference proteome</keyword>
<evidence type="ECO:0000313" key="2">
    <source>
        <dbReference type="Proteomes" id="UP000823775"/>
    </source>
</evidence>